<dbReference type="RefSeq" id="WP_082274400.1">
    <property type="nucleotide sequence ID" value="NZ_UPHQ01000265.1"/>
</dbReference>
<comment type="similarity">
    <text evidence="2 10">Belongs to the binding-protein-dependent transport system permease family. CysTW subfamily.</text>
</comment>
<dbReference type="PANTHER" id="PTHR30425:SF1">
    <property type="entry name" value="PHOSPHATE TRANSPORT SYSTEM PERMEASE PROTEIN PSTC"/>
    <property type="match status" value="1"/>
</dbReference>
<dbReference type="PROSITE" id="PS50928">
    <property type="entry name" value="ABC_TM1"/>
    <property type="match status" value="1"/>
</dbReference>
<evidence type="ECO:0000256" key="9">
    <source>
        <dbReference type="RuleBase" id="RU363032"/>
    </source>
</evidence>
<comment type="function">
    <text evidence="10">Part of the binding-protein-dependent transport system for phosphate; probably responsible for the translocation of the substrate across the membrane.</text>
</comment>
<feature type="transmembrane region" description="Helical" evidence="9">
    <location>
        <begin position="293"/>
        <end position="315"/>
    </location>
</feature>
<dbReference type="PANTHER" id="PTHR30425">
    <property type="entry name" value="PHOSPHATE TRANSPORT SYSTEM PERMEASE PROTEIN PST"/>
    <property type="match status" value="1"/>
</dbReference>
<comment type="caution">
    <text evidence="10">Lacks conserved residue(s) required for the propagation of feature annotation.</text>
</comment>
<keyword evidence="5 10" id="KW-0592">Phosphate transport</keyword>
<name>A0A498QI45_9MYCO</name>
<feature type="transmembrane region" description="Helical" evidence="9">
    <location>
        <begin position="87"/>
        <end position="113"/>
    </location>
</feature>
<dbReference type="OrthoDB" id="9785113at2"/>
<evidence type="ECO:0000259" key="11">
    <source>
        <dbReference type="PROSITE" id="PS50928"/>
    </source>
</evidence>
<keyword evidence="3 9" id="KW-0813">Transport</keyword>
<organism evidence="12 13">
    <name type="scientific">Mycobacterium innocens</name>
    <dbReference type="NCBI Taxonomy" id="2341083"/>
    <lineage>
        <taxon>Bacteria</taxon>
        <taxon>Bacillati</taxon>
        <taxon>Actinomycetota</taxon>
        <taxon>Actinomycetes</taxon>
        <taxon>Mycobacteriales</taxon>
        <taxon>Mycobacteriaceae</taxon>
        <taxon>Mycobacterium</taxon>
    </lineage>
</organism>
<feature type="domain" description="ABC transmembrane type-1" evidence="11">
    <location>
        <begin position="88"/>
        <end position="316"/>
    </location>
</feature>
<dbReference type="Gene3D" id="1.10.3720.10">
    <property type="entry name" value="MetI-like"/>
    <property type="match status" value="1"/>
</dbReference>
<evidence type="ECO:0000256" key="2">
    <source>
        <dbReference type="ARBA" id="ARBA00007069"/>
    </source>
</evidence>
<dbReference type="InterPro" id="IPR011864">
    <property type="entry name" value="Phosphate_PstC"/>
</dbReference>
<evidence type="ECO:0000256" key="1">
    <source>
        <dbReference type="ARBA" id="ARBA00004651"/>
    </source>
</evidence>
<dbReference type="NCBIfam" id="TIGR02138">
    <property type="entry name" value="phosphate_pstC"/>
    <property type="match status" value="1"/>
</dbReference>
<evidence type="ECO:0000256" key="5">
    <source>
        <dbReference type="ARBA" id="ARBA00022592"/>
    </source>
</evidence>
<gene>
    <name evidence="12" type="primary">pstC</name>
    <name evidence="12" type="ORF">LAUMK13_04987</name>
</gene>
<evidence type="ECO:0000313" key="13">
    <source>
        <dbReference type="Proteomes" id="UP000267289"/>
    </source>
</evidence>
<dbReference type="SUPFAM" id="SSF161098">
    <property type="entry name" value="MetI-like"/>
    <property type="match status" value="1"/>
</dbReference>
<dbReference type="GO" id="GO:0006817">
    <property type="term" value="P:phosphate ion transport"/>
    <property type="evidence" value="ECO:0007669"/>
    <property type="project" value="UniProtKB-KW"/>
</dbReference>
<evidence type="ECO:0000256" key="8">
    <source>
        <dbReference type="ARBA" id="ARBA00023136"/>
    </source>
</evidence>
<keyword evidence="7 9" id="KW-1133">Transmembrane helix</keyword>
<keyword evidence="8 9" id="KW-0472">Membrane</keyword>
<dbReference type="InterPro" id="IPR035906">
    <property type="entry name" value="MetI-like_sf"/>
</dbReference>
<keyword evidence="6 9" id="KW-0812">Transmembrane</keyword>
<keyword evidence="4 10" id="KW-1003">Cell membrane</keyword>
<evidence type="ECO:0000256" key="3">
    <source>
        <dbReference type="ARBA" id="ARBA00022448"/>
    </source>
</evidence>
<proteinExistence type="inferred from homology"/>
<protein>
    <recommendedName>
        <fullName evidence="10">Phosphate transport system permease protein</fullName>
    </recommendedName>
</protein>
<feature type="transmembrane region" description="Helical" evidence="9">
    <location>
        <begin position="27"/>
        <end position="48"/>
    </location>
</feature>
<dbReference type="EMBL" id="UPHQ01000265">
    <property type="protein sequence ID" value="VBA44414.1"/>
    <property type="molecule type" value="Genomic_DNA"/>
</dbReference>
<keyword evidence="13" id="KW-1185">Reference proteome</keyword>
<dbReference type="GO" id="GO:0005315">
    <property type="term" value="F:phosphate transmembrane transporter activity"/>
    <property type="evidence" value="ECO:0007669"/>
    <property type="project" value="InterPro"/>
</dbReference>
<accession>A0A498QI45</accession>
<dbReference type="GO" id="GO:0005886">
    <property type="term" value="C:plasma membrane"/>
    <property type="evidence" value="ECO:0007669"/>
    <property type="project" value="UniProtKB-SubCell"/>
</dbReference>
<dbReference type="AlphaFoldDB" id="A0A498QI45"/>
<comment type="subcellular location">
    <subcellularLocation>
        <location evidence="1 9">Cell membrane</location>
        <topology evidence="1 9">Multi-pass membrane protein</topology>
    </subcellularLocation>
</comment>
<feature type="transmembrane region" description="Helical" evidence="9">
    <location>
        <begin position="179"/>
        <end position="199"/>
    </location>
</feature>
<evidence type="ECO:0000256" key="6">
    <source>
        <dbReference type="ARBA" id="ARBA00022692"/>
    </source>
</evidence>
<sequence length="328" mass="34486">MTSRTLLAPSGPASSAGRFTDGLFRRLMAAAAVSVIAILVATAIFLLVEAWPSLSHYGPLSFLHARWAPSEATETASNPNPYGVLQFIYGTVVTSLVAMAIAVPVAIAVALYITNLSPALLRRPLSSLVDLLAAIPSVVYGFWGVFALIPALGPVGRGLTSLSGIPLIGWLFQGPFFGYSVFSAGVVLAIMVLPIVTAICREVFDTTPIAEKEAALAIGATKWEMLRIAVLPRSRSGIVGASILGLGRAFGETIAVTMLIGNNVLTIPHGIMRPGSTMPSVIANEFTEANQPFHLTSLFVVAFGLLVLSLLVNVIGKRIVGRVSEHIA</sequence>
<dbReference type="CDD" id="cd06261">
    <property type="entry name" value="TM_PBP2"/>
    <property type="match status" value="1"/>
</dbReference>
<dbReference type="InterPro" id="IPR000515">
    <property type="entry name" value="MetI-like"/>
</dbReference>
<feature type="transmembrane region" description="Helical" evidence="9">
    <location>
        <begin position="125"/>
        <end position="149"/>
    </location>
</feature>
<dbReference type="Pfam" id="PF00528">
    <property type="entry name" value="BPD_transp_1"/>
    <property type="match status" value="1"/>
</dbReference>
<evidence type="ECO:0000256" key="4">
    <source>
        <dbReference type="ARBA" id="ARBA00022475"/>
    </source>
</evidence>
<dbReference type="InterPro" id="IPR051124">
    <property type="entry name" value="Phosphate_Transport_Permease"/>
</dbReference>
<reference evidence="12 13" key="1">
    <citation type="submission" date="2018-09" db="EMBL/GenBank/DDBJ databases">
        <authorList>
            <person name="Tagini F."/>
        </authorList>
    </citation>
    <scope>NUCLEOTIDE SEQUENCE [LARGE SCALE GENOMIC DNA]</scope>
    <source>
        <strain evidence="12 13">MK13</strain>
    </source>
</reference>
<dbReference type="Proteomes" id="UP000267289">
    <property type="component" value="Unassembled WGS sequence"/>
</dbReference>
<evidence type="ECO:0000313" key="12">
    <source>
        <dbReference type="EMBL" id="VBA44414.1"/>
    </source>
</evidence>
<evidence type="ECO:0000256" key="7">
    <source>
        <dbReference type="ARBA" id="ARBA00022989"/>
    </source>
</evidence>
<evidence type="ECO:0000256" key="10">
    <source>
        <dbReference type="RuleBase" id="RU363054"/>
    </source>
</evidence>